<feature type="transmembrane region" description="Helical" evidence="13">
    <location>
        <begin position="95"/>
        <end position="119"/>
    </location>
</feature>
<evidence type="ECO:0000256" key="12">
    <source>
        <dbReference type="ARBA" id="ARBA00023136"/>
    </source>
</evidence>
<dbReference type="CDD" id="cd06158">
    <property type="entry name" value="S2P-M50_like_1"/>
    <property type="match status" value="1"/>
</dbReference>
<comment type="cofactor">
    <cofactor evidence="1">
        <name>Zn(2+)</name>
        <dbReference type="ChEBI" id="CHEBI:29105"/>
    </cofactor>
</comment>
<evidence type="ECO:0000256" key="5">
    <source>
        <dbReference type="ARBA" id="ARBA00022670"/>
    </source>
</evidence>
<evidence type="ECO:0000313" key="15">
    <source>
        <dbReference type="EMBL" id="AIT06864.1"/>
    </source>
</evidence>
<dbReference type="HOGENOM" id="CLU_086979_0_0_5"/>
<keyword evidence="16" id="KW-1185">Reference proteome</keyword>
<dbReference type="GO" id="GO:0046872">
    <property type="term" value="F:metal ion binding"/>
    <property type="evidence" value="ECO:0007669"/>
    <property type="project" value="UniProtKB-KW"/>
</dbReference>
<dbReference type="GO" id="GO:0008237">
    <property type="term" value="F:metallopeptidase activity"/>
    <property type="evidence" value="ECO:0007669"/>
    <property type="project" value="UniProtKB-KW"/>
</dbReference>
<dbReference type="Pfam" id="PF02163">
    <property type="entry name" value="Peptidase_M50"/>
    <property type="match status" value="1"/>
</dbReference>
<evidence type="ECO:0000256" key="7">
    <source>
        <dbReference type="ARBA" id="ARBA00022723"/>
    </source>
</evidence>
<keyword evidence="10 13" id="KW-1133">Transmembrane helix</keyword>
<dbReference type="RefSeq" id="WP_038663132.1">
    <property type="nucleotide sequence ID" value="NZ_CP009571.1"/>
</dbReference>
<keyword evidence="4" id="KW-1003">Cell membrane</keyword>
<dbReference type="InterPro" id="IPR044537">
    <property type="entry name" value="Rip2-like"/>
</dbReference>
<dbReference type="InterPro" id="IPR052348">
    <property type="entry name" value="Metallopeptidase_M50B"/>
</dbReference>
<keyword evidence="12 13" id="KW-0472">Membrane</keyword>
<keyword evidence="8" id="KW-0378">Hydrolase</keyword>
<reference evidence="15 16" key="1">
    <citation type="submission" date="2014-09" db="EMBL/GenBank/DDBJ databases">
        <title>Using Illumina technology Improving SMRT sequencing Genome Assembly by RASTools.</title>
        <authorList>
            <person name="Zhou Y."/>
            <person name="Ma T."/>
            <person name="Liu T."/>
        </authorList>
    </citation>
    <scope>NUCLEOTIDE SEQUENCE [LARGE SCALE GENOMIC DNA]</scope>
    <source>
        <strain evidence="15 16">ATCC 55669</strain>
    </source>
</reference>
<evidence type="ECO:0000256" key="3">
    <source>
        <dbReference type="ARBA" id="ARBA00007931"/>
    </source>
</evidence>
<evidence type="ECO:0000259" key="14">
    <source>
        <dbReference type="Pfam" id="PF02163"/>
    </source>
</evidence>
<dbReference type="GO" id="GO:0006508">
    <property type="term" value="P:proteolysis"/>
    <property type="evidence" value="ECO:0007669"/>
    <property type="project" value="UniProtKB-KW"/>
</dbReference>
<dbReference type="PANTHER" id="PTHR35864">
    <property type="entry name" value="ZINC METALLOPROTEASE MJ0611-RELATED"/>
    <property type="match status" value="1"/>
</dbReference>
<sequence>MNPENIVYRTAVWIIPLVIAIVFHEVAHGWMAKWLGDPTAQEQRRLSFNPIRHVDPVGTLILPLGLAIAGAPVFGWAKPVPVIAQRLRNPRWGMVAVALAGPGMNLALATLTAIAIGVIGATAGGTAPVGIAAFVLANLVNFLLVNVFLAIFNLLPMPPFDGGHVVEGLLPRPLAAQYAKIGRFGFLLLILVLVVLPMVFPGADLVGRVVGPPAQAVIGWFLALATAIA</sequence>
<evidence type="ECO:0000256" key="8">
    <source>
        <dbReference type="ARBA" id="ARBA00022801"/>
    </source>
</evidence>
<accession>A0A097EH11</accession>
<evidence type="ECO:0000256" key="13">
    <source>
        <dbReference type="SAM" id="Phobius"/>
    </source>
</evidence>
<keyword evidence="11" id="KW-0482">Metalloprotease</keyword>
<gene>
    <name evidence="15" type="ORF">MC45_11315</name>
</gene>
<evidence type="ECO:0000256" key="11">
    <source>
        <dbReference type="ARBA" id="ARBA00023049"/>
    </source>
</evidence>
<protein>
    <submittedName>
        <fullName evidence="15">Peptidase M48</fullName>
    </submittedName>
</protein>
<keyword evidence="6 13" id="KW-0812">Transmembrane</keyword>
<organism evidence="15 16">
    <name type="scientific">Sphingomonas taxi</name>
    <dbReference type="NCBI Taxonomy" id="1549858"/>
    <lineage>
        <taxon>Bacteria</taxon>
        <taxon>Pseudomonadati</taxon>
        <taxon>Pseudomonadota</taxon>
        <taxon>Alphaproteobacteria</taxon>
        <taxon>Sphingomonadales</taxon>
        <taxon>Sphingomonadaceae</taxon>
        <taxon>Sphingomonas</taxon>
    </lineage>
</organism>
<dbReference type="AlphaFoldDB" id="A0A097EH11"/>
<dbReference type="PANTHER" id="PTHR35864:SF1">
    <property type="entry name" value="ZINC METALLOPROTEASE YWHC-RELATED"/>
    <property type="match status" value="1"/>
</dbReference>
<dbReference type="InterPro" id="IPR008915">
    <property type="entry name" value="Peptidase_M50"/>
</dbReference>
<name>A0A097EH11_9SPHN</name>
<dbReference type="KEGG" id="stax:MC45_11315"/>
<keyword evidence="9" id="KW-0862">Zinc</keyword>
<evidence type="ECO:0000313" key="16">
    <source>
        <dbReference type="Proteomes" id="UP000033200"/>
    </source>
</evidence>
<proteinExistence type="inferred from homology"/>
<evidence type="ECO:0000256" key="1">
    <source>
        <dbReference type="ARBA" id="ARBA00001947"/>
    </source>
</evidence>
<feature type="transmembrane region" description="Helical" evidence="13">
    <location>
        <begin position="184"/>
        <end position="203"/>
    </location>
</feature>
<dbReference type="eggNOG" id="COG1994">
    <property type="taxonomic scope" value="Bacteria"/>
</dbReference>
<dbReference type="GO" id="GO:0005886">
    <property type="term" value="C:plasma membrane"/>
    <property type="evidence" value="ECO:0007669"/>
    <property type="project" value="UniProtKB-SubCell"/>
</dbReference>
<comment type="subcellular location">
    <subcellularLocation>
        <location evidence="2">Cell membrane</location>
        <topology evidence="2">Multi-pass membrane protein</topology>
    </subcellularLocation>
</comment>
<keyword evidence="7" id="KW-0479">Metal-binding</keyword>
<evidence type="ECO:0000256" key="2">
    <source>
        <dbReference type="ARBA" id="ARBA00004651"/>
    </source>
</evidence>
<feature type="domain" description="Peptidase M50" evidence="14">
    <location>
        <begin position="14"/>
        <end position="191"/>
    </location>
</feature>
<dbReference type="Proteomes" id="UP000033200">
    <property type="component" value="Chromosome"/>
</dbReference>
<evidence type="ECO:0000256" key="4">
    <source>
        <dbReference type="ARBA" id="ARBA00022475"/>
    </source>
</evidence>
<dbReference type="STRING" id="1549858.MC45_11315"/>
<dbReference type="EMBL" id="CP009571">
    <property type="protein sequence ID" value="AIT06864.1"/>
    <property type="molecule type" value="Genomic_DNA"/>
</dbReference>
<evidence type="ECO:0000256" key="9">
    <source>
        <dbReference type="ARBA" id="ARBA00022833"/>
    </source>
</evidence>
<evidence type="ECO:0000256" key="6">
    <source>
        <dbReference type="ARBA" id="ARBA00022692"/>
    </source>
</evidence>
<evidence type="ECO:0000256" key="10">
    <source>
        <dbReference type="ARBA" id="ARBA00022989"/>
    </source>
</evidence>
<feature type="transmembrane region" description="Helical" evidence="13">
    <location>
        <begin position="6"/>
        <end position="23"/>
    </location>
</feature>
<keyword evidence="5" id="KW-0645">Protease</keyword>
<feature type="transmembrane region" description="Helical" evidence="13">
    <location>
        <begin position="131"/>
        <end position="155"/>
    </location>
</feature>
<comment type="similarity">
    <text evidence="3">Belongs to the peptidase M50B family.</text>
</comment>